<evidence type="ECO:0000313" key="2">
    <source>
        <dbReference type="EMBL" id="MEU8133055.1"/>
    </source>
</evidence>
<dbReference type="RefSeq" id="WP_358349895.1">
    <property type="nucleotide sequence ID" value="NZ_JBEZFP010000010.1"/>
</dbReference>
<dbReference type="EMBL" id="JBEZFP010000010">
    <property type="protein sequence ID" value="MEU8133055.1"/>
    <property type="molecule type" value="Genomic_DNA"/>
</dbReference>
<protein>
    <submittedName>
        <fullName evidence="2">DUF397 domain-containing protein</fullName>
    </submittedName>
</protein>
<evidence type="ECO:0000259" key="1">
    <source>
        <dbReference type="Pfam" id="PF04149"/>
    </source>
</evidence>
<organism evidence="2 3">
    <name type="scientific">Streptodolium elevatio</name>
    <dbReference type="NCBI Taxonomy" id="3157996"/>
    <lineage>
        <taxon>Bacteria</taxon>
        <taxon>Bacillati</taxon>
        <taxon>Actinomycetota</taxon>
        <taxon>Actinomycetes</taxon>
        <taxon>Kitasatosporales</taxon>
        <taxon>Streptomycetaceae</taxon>
        <taxon>Streptodolium</taxon>
    </lineage>
</organism>
<sequence length="74" mass="8138">MVWIKSSHSSNADNACVEVARADGHGVLTRDSKRPDGPRLCFNSRVWADFLGGQANREGFVPHTEPAFGYTPHI</sequence>
<accession>A0ABV3DBC6</accession>
<evidence type="ECO:0000313" key="3">
    <source>
        <dbReference type="Proteomes" id="UP001551482"/>
    </source>
</evidence>
<dbReference type="Pfam" id="PF04149">
    <property type="entry name" value="DUF397"/>
    <property type="match status" value="1"/>
</dbReference>
<reference evidence="2 3" key="1">
    <citation type="submission" date="2024-06" db="EMBL/GenBank/DDBJ databases">
        <title>The Natural Products Discovery Center: Release of the First 8490 Sequenced Strains for Exploring Actinobacteria Biosynthetic Diversity.</title>
        <authorList>
            <person name="Kalkreuter E."/>
            <person name="Kautsar S.A."/>
            <person name="Yang D."/>
            <person name="Bader C.D."/>
            <person name="Teijaro C.N."/>
            <person name="Fluegel L."/>
            <person name="Davis C.M."/>
            <person name="Simpson J.R."/>
            <person name="Lauterbach L."/>
            <person name="Steele A.D."/>
            <person name="Gui C."/>
            <person name="Meng S."/>
            <person name="Li G."/>
            <person name="Viehrig K."/>
            <person name="Ye F."/>
            <person name="Su P."/>
            <person name="Kiefer A.F."/>
            <person name="Nichols A."/>
            <person name="Cepeda A.J."/>
            <person name="Yan W."/>
            <person name="Fan B."/>
            <person name="Jiang Y."/>
            <person name="Adhikari A."/>
            <person name="Zheng C.-J."/>
            <person name="Schuster L."/>
            <person name="Cowan T.M."/>
            <person name="Smanski M.J."/>
            <person name="Chevrette M.G."/>
            <person name="De Carvalho L.P.S."/>
            <person name="Shen B."/>
        </authorList>
    </citation>
    <scope>NUCLEOTIDE SEQUENCE [LARGE SCALE GENOMIC DNA]</scope>
    <source>
        <strain evidence="2 3">NPDC048946</strain>
    </source>
</reference>
<gene>
    <name evidence="2" type="ORF">AB0C36_06060</name>
</gene>
<proteinExistence type="predicted"/>
<keyword evidence="3" id="KW-1185">Reference proteome</keyword>
<feature type="domain" description="DUF397" evidence="1">
    <location>
        <begin position="2"/>
        <end position="53"/>
    </location>
</feature>
<dbReference type="InterPro" id="IPR007278">
    <property type="entry name" value="DUF397"/>
</dbReference>
<dbReference type="Proteomes" id="UP001551482">
    <property type="component" value="Unassembled WGS sequence"/>
</dbReference>
<comment type="caution">
    <text evidence="2">The sequence shown here is derived from an EMBL/GenBank/DDBJ whole genome shotgun (WGS) entry which is preliminary data.</text>
</comment>
<name>A0ABV3DBC6_9ACTN</name>